<keyword evidence="2 5" id="KW-0132">Cell division</keyword>
<keyword evidence="1 5" id="KW-0963">Cytoplasm</keyword>
<dbReference type="GO" id="GO:0000917">
    <property type="term" value="P:division septum assembly"/>
    <property type="evidence" value="ECO:0007669"/>
    <property type="project" value="UniProtKB-KW"/>
</dbReference>
<dbReference type="InterPro" id="IPR048372">
    <property type="entry name" value="ZapC_C"/>
</dbReference>
<keyword evidence="4 5" id="KW-0131">Cell cycle</keyword>
<evidence type="ECO:0000313" key="9">
    <source>
        <dbReference type="Proteomes" id="UP000196485"/>
    </source>
</evidence>
<evidence type="ECO:0000313" key="8">
    <source>
        <dbReference type="EMBL" id="SMY15529.1"/>
    </source>
</evidence>
<dbReference type="GO" id="GO:0005737">
    <property type="term" value="C:cytoplasm"/>
    <property type="evidence" value="ECO:0007669"/>
    <property type="project" value="UniProtKB-SubCell"/>
</dbReference>
<dbReference type="Pfam" id="PF07126">
    <property type="entry name" value="ZapC_C"/>
    <property type="match status" value="1"/>
</dbReference>
<dbReference type="PIRSF" id="PIRSF010252">
    <property type="entry name" value="ZapC"/>
    <property type="match status" value="1"/>
</dbReference>
<evidence type="ECO:0000259" key="6">
    <source>
        <dbReference type="Pfam" id="PF07126"/>
    </source>
</evidence>
<evidence type="ECO:0000256" key="4">
    <source>
        <dbReference type="ARBA" id="ARBA00023306"/>
    </source>
</evidence>
<comment type="subcellular location">
    <subcellularLocation>
        <location evidence="5">Cytoplasm</location>
    </subcellularLocation>
</comment>
<keyword evidence="9" id="KW-1185">Reference proteome</keyword>
<feature type="domain" description="Cell-division protein ZapC C-terminal" evidence="6">
    <location>
        <begin position="91"/>
        <end position="169"/>
    </location>
</feature>
<keyword evidence="3 5" id="KW-0717">Septation</keyword>
<evidence type="ECO:0000259" key="7">
    <source>
        <dbReference type="Pfam" id="PF21083"/>
    </source>
</evidence>
<name>A0A1Y6KTM3_9GAMM</name>
<evidence type="ECO:0000256" key="3">
    <source>
        <dbReference type="ARBA" id="ARBA00023210"/>
    </source>
</evidence>
<reference evidence="9" key="1">
    <citation type="submission" date="2017-06" db="EMBL/GenBank/DDBJ databases">
        <authorList>
            <person name="Rodrigo-Torres L."/>
            <person name="Arahal R. D."/>
            <person name="Lucena T."/>
        </authorList>
    </citation>
    <scope>NUCLEOTIDE SEQUENCE [LARGE SCALE GENOMIC DNA]</scope>
    <source>
        <strain evidence="9">type strain: CECT 9192</strain>
    </source>
</reference>
<evidence type="ECO:0000256" key="2">
    <source>
        <dbReference type="ARBA" id="ARBA00022618"/>
    </source>
</evidence>
<dbReference type="Proteomes" id="UP000196485">
    <property type="component" value="Unassembled WGS sequence"/>
</dbReference>
<comment type="function">
    <text evidence="5">Contributes to the efficiency of the cell division process by stabilizing the polymeric form of the cell division protein FtsZ. Acts by promoting interactions between FtsZ protofilaments and suppressing the GTPase activity of FtsZ.</text>
</comment>
<dbReference type="AlphaFoldDB" id="A0A1Y6KTM3"/>
<feature type="domain" description="Cell-division protein ZapC N-terminal" evidence="7">
    <location>
        <begin position="1"/>
        <end position="90"/>
    </location>
</feature>
<protein>
    <recommendedName>
        <fullName evidence="5">Cell division protein ZapC</fullName>
    </recommendedName>
</protein>
<dbReference type="Pfam" id="PF21083">
    <property type="entry name" value="ZapC_N"/>
    <property type="match status" value="1"/>
</dbReference>
<dbReference type="InterPro" id="IPR048373">
    <property type="entry name" value="ZapC_N"/>
</dbReference>
<evidence type="ECO:0000256" key="1">
    <source>
        <dbReference type="ARBA" id="ARBA00022490"/>
    </source>
</evidence>
<sequence length="180" mass="20208">MLTPDNSWYWQFDTKTNTLMLELGSELLFCVSIPAKQLTVEARSISNQIFTVADVAAYQTFKEGMVDLPLSEARKSELALNAVAVYRFQKPLMLKSWFFVPQVGVDLDWGEVAILKTTEDYARFIIIETDGNSSLCMLADVTPIKLDHDKELNFSDTIRVMNNRISPYSGSLPMGLALVG</sequence>
<comment type="similarity">
    <text evidence="5">Belongs to the ZapC family.</text>
</comment>
<gene>
    <name evidence="8" type="primary">zapC</name>
    <name evidence="8" type="ORF">PAQU9191_00752</name>
</gene>
<dbReference type="InterPro" id="IPR009809">
    <property type="entry name" value="ZapC"/>
</dbReference>
<evidence type="ECO:0000256" key="5">
    <source>
        <dbReference type="PIRNR" id="PIRNR010252"/>
    </source>
</evidence>
<accession>A0A1Y6KTM3</accession>
<proteinExistence type="inferred from homology"/>
<dbReference type="RefSeq" id="WP_087819756.1">
    <property type="nucleotide sequence ID" value="NZ_FYAH01000001.1"/>
</dbReference>
<dbReference type="EMBL" id="FYAH01000001">
    <property type="protein sequence ID" value="SMY15529.1"/>
    <property type="molecule type" value="Genomic_DNA"/>
</dbReference>
<organism evidence="8 9">
    <name type="scientific">Photobacterium aquimaris</name>
    <dbReference type="NCBI Taxonomy" id="512643"/>
    <lineage>
        <taxon>Bacteria</taxon>
        <taxon>Pseudomonadati</taxon>
        <taxon>Pseudomonadota</taxon>
        <taxon>Gammaproteobacteria</taxon>
        <taxon>Vibrionales</taxon>
        <taxon>Vibrionaceae</taxon>
        <taxon>Photobacterium</taxon>
    </lineage>
</organism>